<dbReference type="PANTHER" id="PTHR44688">
    <property type="entry name" value="DNA-BINDING TRANSCRIPTIONAL ACTIVATOR DEVR_DOSR"/>
    <property type="match status" value="1"/>
</dbReference>
<dbReference type="GO" id="GO:0006355">
    <property type="term" value="P:regulation of DNA-templated transcription"/>
    <property type="evidence" value="ECO:0007669"/>
    <property type="project" value="InterPro"/>
</dbReference>
<dbReference type="InterPro" id="IPR016032">
    <property type="entry name" value="Sig_transdc_resp-reg_C-effctor"/>
</dbReference>
<dbReference type="GO" id="GO:0003677">
    <property type="term" value="F:DNA binding"/>
    <property type="evidence" value="ECO:0007669"/>
    <property type="project" value="UniProtKB-KW"/>
</dbReference>
<keyword evidence="6" id="KW-1185">Reference proteome</keyword>
<protein>
    <recommendedName>
        <fullName evidence="4">HTH luxR-type domain-containing protein</fullName>
    </recommendedName>
</protein>
<evidence type="ECO:0000256" key="2">
    <source>
        <dbReference type="ARBA" id="ARBA00023125"/>
    </source>
</evidence>
<dbReference type="Proteomes" id="UP000326912">
    <property type="component" value="Unassembled WGS sequence"/>
</dbReference>
<dbReference type="InterPro" id="IPR000792">
    <property type="entry name" value="Tscrpt_reg_LuxR_C"/>
</dbReference>
<keyword evidence="2" id="KW-0238">DNA-binding</keyword>
<dbReference type="PROSITE" id="PS00622">
    <property type="entry name" value="HTH_LUXR_1"/>
    <property type="match status" value="1"/>
</dbReference>
<evidence type="ECO:0000256" key="1">
    <source>
        <dbReference type="ARBA" id="ARBA00023015"/>
    </source>
</evidence>
<dbReference type="AlphaFoldDB" id="A0A5J4KLK2"/>
<accession>A0A5J4KLK2</accession>
<dbReference type="SMART" id="SM00421">
    <property type="entry name" value="HTH_LUXR"/>
    <property type="match status" value="1"/>
</dbReference>
<dbReference type="Gene3D" id="1.10.10.10">
    <property type="entry name" value="Winged helix-like DNA-binding domain superfamily/Winged helix DNA-binding domain"/>
    <property type="match status" value="1"/>
</dbReference>
<evidence type="ECO:0000313" key="5">
    <source>
        <dbReference type="EMBL" id="GER90314.1"/>
    </source>
</evidence>
<evidence type="ECO:0000313" key="6">
    <source>
        <dbReference type="Proteomes" id="UP000326912"/>
    </source>
</evidence>
<evidence type="ECO:0000259" key="4">
    <source>
        <dbReference type="PROSITE" id="PS50043"/>
    </source>
</evidence>
<dbReference type="PANTHER" id="PTHR44688:SF16">
    <property type="entry name" value="DNA-BINDING TRANSCRIPTIONAL ACTIVATOR DEVR_DOSR"/>
    <property type="match status" value="1"/>
</dbReference>
<dbReference type="RefSeq" id="WP_162005497.1">
    <property type="nucleotide sequence ID" value="NZ_BKZW01000002.1"/>
</dbReference>
<gene>
    <name evidence="5" type="ORF">KDW_44760</name>
</gene>
<dbReference type="Pfam" id="PF00196">
    <property type="entry name" value="GerE"/>
    <property type="match status" value="1"/>
</dbReference>
<dbReference type="PRINTS" id="PR00038">
    <property type="entry name" value="HTHLUXR"/>
</dbReference>
<dbReference type="InterPro" id="IPR036388">
    <property type="entry name" value="WH-like_DNA-bd_sf"/>
</dbReference>
<dbReference type="PROSITE" id="PS50043">
    <property type="entry name" value="HTH_LUXR_2"/>
    <property type="match status" value="1"/>
</dbReference>
<organism evidence="5 6">
    <name type="scientific">Dictyobacter vulcani</name>
    <dbReference type="NCBI Taxonomy" id="2607529"/>
    <lineage>
        <taxon>Bacteria</taxon>
        <taxon>Bacillati</taxon>
        <taxon>Chloroflexota</taxon>
        <taxon>Ktedonobacteria</taxon>
        <taxon>Ktedonobacterales</taxon>
        <taxon>Dictyobacteraceae</taxon>
        <taxon>Dictyobacter</taxon>
    </lineage>
</organism>
<name>A0A5J4KLK2_9CHLR</name>
<evidence type="ECO:0000256" key="3">
    <source>
        <dbReference type="ARBA" id="ARBA00023163"/>
    </source>
</evidence>
<dbReference type="CDD" id="cd06170">
    <property type="entry name" value="LuxR_C_like"/>
    <property type="match status" value="1"/>
</dbReference>
<sequence length="131" mass="14148">MLAYLTLQTERAVLIHAIHAAAHGYTLLSPSAIVHLLAPTSLPLNEIRLQEETASTVVHEAAVLTQRELEVLHCVACGERNKEIAIHLGISEPTVKSHLASIYYKLDVDSRASAVAVALEQGLLSLQKNPA</sequence>
<comment type="caution">
    <text evidence="5">The sequence shown here is derived from an EMBL/GenBank/DDBJ whole genome shotgun (WGS) entry which is preliminary data.</text>
</comment>
<dbReference type="SUPFAM" id="SSF46894">
    <property type="entry name" value="C-terminal effector domain of the bipartite response regulators"/>
    <property type="match status" value="1"/>
</dbReference>
<dbReference type="EMBL" id="BKZW01000002">
    <property type="protein sequence ID" value="GER90314.1"/>
    <property type="molecule type" value="Genomic_DNA"/>
</dbReference>
<reference evidence="5 6" key="1">
    <citation type="submission" date="2019-10" db="EMBL/GenBank/DDBJ databases">
        <title>Dictyobacter vulcani sp. nov., within the class Ktedonobacteria, isolated from soil of volcanic Mt. Zao.</title>
        <authorList>
            <person name="Zheng Y."/>
            <person name="Wang C.M."/>
            <person name="Sakai Y."/>
            <person name="Abe K."/>
            <person name="Yokota A."/>
            <person name="Yabe S."/>
        </authorList>
    </citation>
    <scope>NUCLEOTIDE SEQUENCE [LARGE SCALE GENOMIC DNA]</scope>
    <source>
        <strain evidence="5 6">W12</strain>
    </source>
</reference>
<proteinExistence type="predicted"/>
<keyword evidence="3" id="KW-0804">Transcription</keyword>
<feature type="domain" description="HTH luxR-type" evidence="4">
    <location>
        <begin position="57"/>
        <end position="122"/>
    </location>
</feature>
<keyword evidence="1" id="KW-0805">Transcription regulation</keyword>